<evidence type="ECO:0000256" key="3">
    <source>
        <dbReference type="ARBA" id="ARBA00022475"/>
    </source>
</evidence>
<evidence type="ECO:0000256" key="7">
    <source>
        <dbReference type="ARBA" id="ARBA00023180"/>
    </source>
</evidence>
<dbReference type="GO" id="GO:0030509">
    <property type="term" value="P:BMP signaling pathway"/>
    <property type="evidence" value="ECO:0007669"/>
    <property type="project" value="TreeGrafter"/>
</dbReference>
<accession>A0AAD4NL50</accession>
<evidence type="ECO:0000313" key="12">
    <source>
        <dbReference type="Proteomes" id="UP001201812"/>
    </source>
</evidence>
<dbReference type="GO" id="GO:0015026">
    <property type="term" value="F:coreceptor activity"/>
    <property type="evidence" value="ECO:0007669"/>
    <property type="project" value="TreeGrafter"/>
</dbReference>
<feature type="domain" description="Repulsive guidance molecule C-terminal" evidence="9">
    <location>
        <begin position="139"/>
        <end position="300"/>
    </location>
</feature>
<dbReference type="InterPro" id="IPR040287">
    <property type="entry name" value="RGM"/>
</dbReference>
<dbReference type="Proteomes" id="UP001201812">
    <property type="component" value="Unassembled WGS sequence"/>
</dbReference>
<keyword evidence="8" id="KW-0449">Lipoprotein</keyword>
<dbReference type="Pfam" id="PF06535">
    <property type="entry name" value="RGM_N"/>
    <property type="match status" value="1"/>
</dbReference>
<dbReference type="AlphaFoldDB" id="A0AAD4NL50"/>
<dbReference type="Pfam" id="PF06534">
    <property type="entry name" value="RGM_C"/>
    <property type="match status" value="1"/>
</dbReference>
<comment type="subcellular location">
    <subcellularLocation>
        <location evidence="1">Cell membrane</location>
        <topology evidence="1">Lipid-anchor</topology>
        <topology evidence="1">GPI-anchor</topology>
    </subcellularLocation>
</comment>
<comment type="similarity">
    <text evidence="2">Belongs to the repulsive guidance molecule (RGM) family.</text>
</comment>
<keyword evidence="3" id="KW-1003">Cell membrane</keyword>
<keyword evidence="7" id="KW-0325">Glycoprotein</keyword>
<keyword evidence="5" id="KW-0732">Signal</keyword>
<dbReference type="InterPro" id="IPR009496">
    <property type="entry name" value="RGM_C"/>
</dbReference>
<dbReference type="GO" id="GO:0005886">
    <property type="term" value="C:plasma membrane"/>
    <property type="evidence" value="ECO:0007669"/>
    <property type="project" value="UniProtKB-SubCell"/>
</dbReference>
<protein>
    <submittedName>
        <fullName evidence="11">RGM domain family member drag-1</fullName>
    </submittedName>
</protein>
<dbReference type="PANTHER" id="PTHR31428:SF6">
    <property type="entry name" value="REPULSIVE GUIDANCE MOLECULE B HOMOLOG DRAG-1"/>
    <property type="match status" value="1"/>
</dbReference>
<keyword evidence="4" id="KW-0336">GPI-anchor</keyword>
<evidence type="ECO:0000256" key="6">
    <source>
        <dbReference type="ARBA" id="ARBA00023136"/>
    </source>
</evidence>
<dbReference type="InterPro" id="IPR010536">
    <property type="entry name" value="RGM_N"/>
</dbReference>
<feature type="domain" description="Repulsive guidance molecule N-terminal" evidence="10">
    <location>
        <begin position="49"/>
        <end position="116"/>
    </location>
</feature>
<dbReference type="Gene3D" id="3.40.1000.10">
    <property type="entry name" value="Mog1/PsbP, alpha/beta/alpha sandwich"/>
    <property type="match status" value="1"/>
</dbReference>
<evidence type="ECO:0000256" key="5">
    <source>
        <dbReference type="ARBA" id="ARBA00022729"/>
    </source>
</evidence>
<comment type="caution">
    <text evidence="11">The sequence shown here is derived from an EMBL/GenBank/DDBJ whole genome shotgun (WGS) entry which is preliminary data.</text>
</comment>
<organism evidence="11 12">
    <name type="scientific">Ditylenchus destructor</name>
    <dbReference type="NCBI Taxonomy" id="166010"/>
    <lineage>
        <taxon>Eukaryota</taxon>
        <taxon>Metazoa</taxon>
        <taxon>Ecdysozoa</taxon>
        <taxon>Nematoda</taxon>
        <taxon>Chromadorea</taxon>
        <taxon>Rhabditida</taxon>
        <taxon>Tylenchina</taxon>
        <taxon>Tylenchomorpha</taxon>
        <taxon>Sphaerularioidea</taxon>
        <taxon>Anguinidae</taxon>
        <taxon>Anguininae</taxon>
        <taxon>Ditylenchus</taxon>
    </lineage>
</organism>
<proteinExistence type="inferred from homology"/>
<reference evidence="11" key="1">
    <citation type="submission" date="2022-01" db="EMBL/GenBank/DDBJ databases">
        <title>Genome Sequence Resource for Two Populations of Ditylenchus destructor, the Migratory Endoparasitic Phytonematode.</title>
        <authorList>
            <person name="Zhang H."/>
            <person name="Lin R."/>
            <person name="Xie B."/>
        </authorList>
    </citation>
    <scope>NUCLEOTIDE SEQUENCE</scope>
    <source>
        <strain evidence="11">BazhouSP</strain>
    </source>
</reference>
<evidence type="ECO:0000313" key="11">
    <source>
        <dbReference type="EMBL" id="KAI1728953.1"/>
    </source>
</evidence>
<sequence length="615" mass="69982">MIAHSNLFNVRVHVGYVTAILLINVLDGQFGDGRLIDASLSSMPMRSSCLVDICTDLHAKIMDERVIFPDSNLEYCQILLEYIGCLNDSHRSCHSMLHFHSALTAAKQQWRRFKCAQFREQFSEQHETCPFWEESTSTQQCSMFGNLHLLPFSVVNDRSDHVGGIKTCSFNGAHPLIDNRFFVIQLTSSSVAHNSSYSGNFDKRLFRPLLSKITKVTILIKTFIGCIPNQLLYETGISSGENSDKVSQNVSISTTFSDGSKNFEIEEIGRIRPNRFKTVVELANISDSHIEIRLFYLRTDYEDMPLSQLCRNSLSCTSSRRNSAIIKEASLLIQPRLFLNCLLNGQLEGIESVPALRDQAIGICIEKEFLGEFFDLCVYHVSMFHAFHTSSFNDLEQILSNLRVVQQQLNRPNVTSIASNRRQWLKPNPDSHRSCRIFPQEKATSFESNAMSHSLEWISLYLLNLSNIFVLISPYENMARRSSSLLLQRRMIPLGLEKGHFFVLLLICPPSSEVVNFGQRWSACSFSSLSLLCFPSVARKTTEVASAKRLRPLLEKREIKVEWQHVSSTAARVVVMGLCAHWAKGWRQKVKVLEKKTESRRKDLLPTGLYSCQRS</sequence>
<keyword evidence="6" id="KW-0472">Membrane</keyword>
<keyword evidence="12" id="KW-1185">Reference proteome</keyword>
<dbReference type="GO" id="GO:0098552">
    <property type="term" value="C:side of membrane"/>
    <property type="evidence" value="ECO:0007669"/>
    <property type="project" value="UniProtKB-KW"/>
</dbReference>
<evidence type="ECO:0000256" key="2">
    <source>
        <dbReference type="ARBA" id="ARBA00005321"/>
    </source>
</evidence>
<evidence type="ECO:0000259" key="10">
    <source>
        <dbReference type="Pfam" id="PF06535"/>
    </source>
</evidence>
<gene>
    <name evidence="11" type="ORF">DdX_01166</name>
</gene>
<name>A0AAD4NL50_9BILA</name>
<evidence type="ECO:0000256" key="8">
    <source>
        <dbReference type="ARBA" id="ARBA00023288"/>
    </source>
</evidence>
<dbReference type="PANTHER" id="PTHR31428">
    <property type="entry name" value="RGM DOMAIN FAMILY MEMBER DRAG-1"/>
    <property type="match status" value="1"/>
</dbReference>
<evidence type="ECO:0000259" key="9">
    <source>
        <dbReference type="Pfam" id="PF06534"/>
    </source>
</evidence>
<evidence type="ECO:0000256" key="4">
    <source>
        <dbReference type="ARBA" id="ARBA00022622"/>
    </source>
</evidence>
<evidence type="ECO:0000256" key="1">
    <source>
        <dbReference type="ARBA" id="ARBA00004609"/>
    </source>
</evidence>
<dbReference type="EMBL" id="JAKKPZ010000001">
    <property type="protein sequence ID" value="KAI1728953.1"/>
    <property type="molecule type" value="Genomic_DNA"/>
</dbReference>